<organism evidence="2 3">
    <name type="scientific">Bursaphelenchus xylophilus</name>
    <name type="common">Pinewood nematode worm</name>
    <name type="synonym">Aphelenchoides xylophilus</name>
    <dbReference type="NCBI Taxonomy" id="6326"/>
    <lineage>
        <taxon>Eukaryota</taxon>
        <taxon>Metazoa</taxon>
        <taxon>Ecdysozoa</taxon>
        <taxon>Nematoda</taxon>
        <taxon>Chromadorea</taxon>
        <taxon>Rhabditida</taxon>
        <taxon>Tylenchina</taxon>
        <taxon>Tylenchomorpha</taxon>
        <taxon>Aphelenchoidea</taxon>
        <taxon>Aphelenchoididae</taxon>
        <taxon>Bursaphelenchus</taxon>
    </lineage>
</organism>
<accession>A0A7I8XCF4</accession>
<reference evidence="2" key="1">
    <citation type="submission" date="2020-09" db="EMBL/GenBank/DDBJ databases">
        <authorList>
            <person name="Kikuchi T."/>
        </authorList>
    </citation>
    <scope>NUCLEOTIDE SEQUENCE</scope>
    <source>
        <strain evidence="2">Ka4C1</strain>
    </source>
</reference>
<keyword evidence="1" id="KW-1133">Transmembrane helix</keyword>
<feature type="transmembrane region" description="Helical" evidence="1">
    <location>
        <begin position="607"/>
        <end position="627"/>
    </location>
</feature>
<name>A0A7I8XCF4_BURXY</name>
<feature type="transmembrane region" description="Helical" evidence="1">
    <location>
        <begin position="387"/>
        <end position="413"/>
    </location>
</feature>
<protein>
    <submittedName>
        <fullName evidence="2">(pine wood nematode) hypothetical protein</fullName>
    </submittedName>
</protein>
<dbReference type="Proteomes" id="UP000582659">
    <property type="component" value="Unassembled WGS sequence"/>
</dbReference>
<keyword evidence="1" id="KW-0812">Transmembrane</keyword>
<comment type="caution">
    <text evidence="2">The sequence shown here is derived from an EMBL/GenBank/DDBJ whole genome shotgun (WGS) entry which is preliminary data.</text>
</comment>
<dbReference type="AlphaFoldDB" id="A0A7I8XCF4"/>
<feature type="transmembrane region" description="Helical" evidence="1">
    <location>
        <begin position="789"/>
        <end position="809"/>
    </location>
</feature>
<dbReference type="SUPFAM" id="SSF53850">
    <property type="entry name" value="Periplasmic binding protein-like II"/>
    <property type="match status" value="2"/>
</dbReference>
<dbReference type="Proteomes" id="UP000659654">
    <property type="component" value="Unassembled WGS sequence"/>
</dbReference>
<dbReference type="PANTHER" id="PTHR22714:SF7">
    <property type="entry name" value="SOLUTE-BINDING PROTEIN FAMILY 3_N-TERMINAL DOMAIN-CONTAINING PROTEIN"/>
    <property type="match status" value="1"/>
</dbReference>
<keyword evidence="1" id="KW-0472">Membrane</keyword>
<evidence type="ECO:0000256" key="1">
    <source>
        <dbReference type="SAM" id="Phobius"/>
    </source>
</evidence>
<feature type="transmembrane region" description="Helical" evidence="1">
    <location>
        <begin position="206"/>
        <end position="226"/>
    </location>
</feature>
<dbReference type="EMBL" id="CAJFCV020000006">
    <property type="protein sequence ID" value="CAG9131362.1"/>
    <property type="molecule type" value="Genomic_DNA"/>
</dbReference>
<sequence length="819" mass="94426">MIPRPCTAVKPMNLTYENRPLRVLFPNRFPYIRFGCIDGANKVRYGCTYQGLMVEIFTLLAKRLGYRLQITINNDLIWNGNLSTILEESDVDALGIPLPTTKHPEMYADLTLPIYKAEENILIYLPGHMDDSWWNMFSVFDRTVWILLLVMFTIKCVFCCLVNRAEVRLKTKKSLSGLEVVWELIQLQLFQSPSTNFTFVSARVPLTLFSLLQTTLLLGILTSWFLSSLLRVPNRAAFLKSDYIFREITRGRRELISQGPTSWIYTNTGQEYIRLTGALNGTSIRKVPPEEILKKVREEGALLFTETDTRGYYEARKYCDIFPSTFMLPPIEKSIMLRKDSPLTAKFNKLISEDYRRFNGYYRKYSNMNQNTRCNQFKIGQPLELQVFLGLFMICASLSVGACCVFVVEMICMNTTFLSKQLRVLFPNHFPYVNSECINSNGRVRYGCAYPGLMVDILNFIAKRMGYTLYAKLDNDQIWRGNVSALWELPDIDTIGVPLQRSMERLKYVDFTKSMYEAEGRIMIYTAADLDDGWWNMFKVYDKTSWIMMLVMLIIECIFLSAVNHLEARACFKKHVRNVDVVWNVVKIQFFQSASSNFYFTSGKLSLWWFALLQSTLMLGVLTSWFLSSLLKTPTYSNLLAEDYIYKEIGTGERKLIAQGSTSWFYTETGATFSKLAKVLNGSFAERVLPSDIIHRMRNEGALLFTALDKGSYAEVRQYCDIQSTNIVFPPIDAKIMLAKNSSLLPWFNDIIVHNQKRLQNLYRKYTTIKVDSICENFKIGDELKVKSFTGLFIICGLLLAISCCVFIIEMMVDKNILI</sequence>
<dbReference type="Gene3D" id="3.40.190.10">
    <property type="entry name" value="Periplasmic binding protein-like II"/>
    <property type="match status" value="2"/>
</dbReference>
<dbReference type="OrthoDB" id="5815759at2759"/>
<keyword evidence="3" id="KW-1185">Reference proteome</keyword>
<dbReference type="InterPro" id="IPR040128">
    <property type="entry name" value="T25E4.2-like"/>
</dbReference>
<gene>
    <name evidence="2" type="ORF">BXYJ_LOCUS15231</name>
</gene>
<proteinExistence type="predicted"/>
<evidence type="ECO:0000313" key="3">
    <source>
        <dbReference type="Proteomes" id="UP000659654"/>
    </source>
</evidence>
<evidence type="ECO:0000313" key="2">
    <source>
        <dbReference type="EMBL" id="CAD5235140.1"/>
    </source>
</evidence>
<feature type="transmembrane region" description="Helical" evidence="1">
    <location>
        <begin position="144"/>
        <end position="163"/>
    </location>
</feature>
<feature type="transmembrane region" description="Helical" evidence="1">
    <location>
        <begin position="546"/>
        <end position="566"/>
    </location>
</feature>
<dbReference type="EMBL" id="CAJFDI010000006">
    <property type="protein sequence ID" value="CAD5235140.1"/>
    <property type="molecule type" value="Genomic_DNA"/>
</dbReference>
<dbReference type="PANTHER" id="PTHR22714">
    <property type="entry name" value="PROTEIN CBG02446-RELATED"/>
    <property type="match status" value="1"/>
</dbReference>